<accession>A0A0V1A0E7</accession>
<dbReference type="Proteomes" id="UP000054783">
    <property type="component" value="Unassembled WGS sequence"/>
</dbReference>
<name>A0A0V1A0E7_9BILA</name>
<comment type="caution">
    <text evidence="2">The sequence shown here is derived from an EMBL/GenBank/DDBJ whole genome shotgun (WGS) entry which is preliminary data.</text>
</comment>
<evidence type="ECO:0000313" key="3">
    <source>
        <dbReference type="Proteomes" id="UP000054783"/>
    </source>
</evidence>
<evidence type="ECO:0000313" key="1">
    <source>
        <dbReference type="EMBL" id="KRY18167.1"/>
    </source>
</evidence>
<protein>
    <submittedName>
        <fullName evidence="2">Uncharacterized protein</fullName>
    </submittedName>
</protein>
<gene>
    <name evidence="1" type="ORF">T12_2366</name>
    <name evidence="2" type="ORF">T12_7026</name>
</gene>
<sequence>MKIKLVTKTCAKNKKRKIATEINTPFSIITVQEYFGFFIPFINANAWYWAIHAFVEVQLCWK</sequence>
<reference evidence="2 3" key="1">
    <citation type="submission" date="2015-01" db="EMBL/GenBank/DDBJ databases">
        <title>Evolution of Trichinella species and genotypes.</title>
        <authorList>
            <person name="Korhonen P.K."/>
            <person name="Edoardo P."/>
            <person name="Giuseppe L.R."/>
            <person name="Gasser R.B."/>
        </authorList>
    </citation>
    <scope>NUCLEOTIDE SEQUENCE [LARGE SCALE GENOMIC DNA]</scope>
    <source>
        <strain evidence="2">ISS2496</strain>
    </source>
</reference>
<dbReference type="EMBL" id="JYDQ01000050">
    <property type="protein sequence ID" value="KRY18167.1"/>
    <property type="molecule type" value="Genomic_DNA"/>
</dbReference>
<proteinExistence type="predicted"/>
<dbReference type="EMBL" id="JYDQ01000050">
    <property type="protein sequence ID" value="KRY18189.1"/>
    <property type="molecule type" value="Genomic_DNA"/>
</dbReference>
<evidence type="ECO:0000313" key="2">
    <source>
        <dbReference type="EMBL" id="KRY18189.1"/>
    </source>
</evidence>
<dbReference type="AlphaFoldDB" id="A0A0V1A0E7"/>
<keyword evidence="3" id="KW-1185">Reference proteome</keyword>
<organism evidence="2 3">
    <name type="scientific">Trichinella patagoniensis</name>
    <dbReference type="NCBI Taxonomy" id="990121"/>
    <lineage>
        <taxon>Eukaryota</taxon>
        <taxon>Metazoa</taxon>
        <taxon>Ecdysozoa</taxon>
        <taxon>Nematoda</taxon>
        <taxon>Enoplea</taxon>
        <taxon>Dorylaimia</taxon>
        <taxon>Trichinellida</taxon>
        <taxon>Trichinellidae</taxon>
        <taxon>Trichinella</taxon>
    </lineage>
</organism>